<dbReference type="GO" id="GO:0051539">
    <property type="term" value="F:4 iron, 4 sulfur cluster binding"/>
    <property type="evidence" value="ECO:0007669"/>
    <property type="project" value="TreeGrafter"/>
</dbReference>
<dbReference type="PANTHER" id="PTHR43160">
    <property type="entry name" value="ACONITATE HYDRATASE B"/>
    <property type="match status" value="1"/>
</dbReference>
<dbReference type="GO" id="GO:0005739">
    <property type="term" value="C:mitochondrion"/>
    <property type="evidence" value="ECO:0007669"/>
    <property type="project" value="TreeGrafter"/>
</dbReference>
<dbReference type="GO" id="GO:0003994">
    <property type="term" value="F:aconitate hydratase activity"/>
    <property type="evidence" value="ECO:0007669"/>
    <property type="project" value="TreeGrafter"/>
</dbReference>
<reference evidence="1" key="1">
    <citation type="submission" date="2020-11" db="EMBL/GenBank/DDBJ databases">
        <authorList>
            <person name="Tran Van P."/>
        </authorList>
    </citation>
    <scope>NUCLEOTIDE SEQUENCE</scope>
</reference>
<proteinExistence type="predicted"/>
<evidence type="ECO:0000313" key="1">
    <source>
        <dbReference type="EMBL" id="CAD7231917.1"/>
    </source>
</evidence>
<organism evidence="1">
    <name type="scientific">Cyprideis torosa</name>
    <dbReference type="NCBI Taxonomy" id="163714"/>
    <lineage>
        <taxon>Eukaryota</taxon>
        <taxon>Metazoa</taxon>
        <taxon>Ecdysozoa</taxon>
        <taxon>Arthropoda</taxon>
        <taxon>Crustacea</taxon>
        <taxon>Oligostraca</taxon>
        <taxon>Ostracoda</taxon>
        <taxon>Podocopa</taxon>
        <taxon>Podocopida</taxon>
        <taxon>Cytherocopina</taxon>
        <taxon>Cytheroidea</taxon>
        <taxon>Cytherideidae</taxon>
        <taxon>Cyprideis</taxon>
    </lineage>
</organism>
<dbReference type="AlphaFoldDB" id="A0A7R8WMX0"/>
<dbReference type="OrthoDB" id="2224430at2759"/>
<dbReference type="GO" id="GO:0005829">
    <property type="term" value="C:cytosol"/>
    <property type="evidence" value="ECO:0007669"/>
    <property type="project" value="TreeGrafter"/>
</dbReference>
<dbReference type="EMBL" id="OB664026">
    <property type="protein sequence ID" value="CAD7231917.1"/>
    <property type="molecule type" value="Genomic_DNA"/>
</dbReference>
<accession>A0A7R8WMX0</accession>
<dbReference type="InterPro" id="IPR015928">
    <property type="entry name" value="Aconitase/3IPM_dehydase_swvl"/>
</dbReference>
<dbReference type="InterPro" id="IPR050926">
    <property type="entry name" value="Aconitase/IPM_isomerase"/>
</dbReference>
<dbReference type="Gene3D" id="3.20.19.10">
    <property type="entry name" value="Aconitase, domain 4"/>
    <property type="match status" value="1"/>
</dbReference>
<sequence>MKKQGMLPLTFADPKDYDKVQPGDIVTLKGITGLKEGSQVTCVLKHEDGSTDSFLLNHTMNDLQIGWFKAGSALNRMKELQALDSMTVLRGSIPTEENRRIDLQATIRENRLMDLDITFQGNHMQKRALHYDRPLYNATILRGSIPTEENRRIDLQATIRENRLIDLDIIFQGNPTEQRAQGEAKARGDAKAQDNTKALDKATALDDKTVLRSSIPSEEDRRIDLQTAIRENRLMDLDVALQGNPTVQKRGLHDARTPLDNTRALDSARTLDSVRALHGAKSLDDVVVLRGSIPTEENRRIDLQAIIRENRLIDLNVTFQAGNQA</sequence>
<protein>
    <submittedName>
        <fullName evidence="1">Uncharacterized protein</fullName>
    </submittedName>
</protein>
<name>A0A7R8WMX0_9CRUS</name>
<gene>
    <name evidence="1" type="ORF">CTOB1V02_LOCUS9760</name>
</gene>
<dbReference type="PANTHER" id="PTHR43160:SF3">
    <property type="entry name" value="ACONITATE HYDRATASE, MITOCHONDRIAL"/>
    <property type="match status" value="1"/>
</dbReference>
<dbReference type="GO" id="GO:0006099">
    <property type="term" value="P:tricarboxylic acid cycle"/>
    <property type="evidence" value="ECO:0007669"/>
    <property type="project" value="TreeGrafter"/>
</dbReference>
<dbReference type="SUPFAM" id="SSF52016">
    <property type="entry name" value="LeuD/IlvD-like"/>
    <property type="match status" value="1"/>
</dbReference>